<dbReference type="EMBL" id="CP012746">
    <property type="protein sequence ID" value="ALL64756.1"/>
    <property type="molecule type" value="Genomic_DNA"/>
</dbReference>
<feature type="transmembrane region" description="Helical" evidence="6">
    <location>
        <begin position="12"/>
        <end position="30"/>
    </location>
</feature>
<protein>
    <submittedName>
        <fullName evidence="7">Threonine efflux protein</fullName>
    </submittedName>
</protein>
<evidence type="ECO:0000256" key="6">
    <source>
        <dbReference type="SAM" id="Phobius"/>
    </source>
</evidence>
<feature type="transmembrane region" description="Helical" evidence="6">
    <location>
        <begin position="195"/>
        <end position="212"/>
    </location>
</feature>
<gene>
    <name evidence="7" type="ORF">K788_0002265</name>
</gene>
<dbReference type="InterPro" id="IPR001123">
    <property type="entry name" value="LeuE-type"/>
</dbReference>
<dbReference type="PANTHER" id="PTHR30086:SF17">
    <property type="entry name" value="LYSE FAMILY TRANSLOCATOR"/>
    <property type="match status" value="1"/>
</dbReference>
<dbReference type="GeneID" id="69968893"/>
<feature type="transmembrane region" description="Helical" evidence="6">
    <location>
        <begin position="159"/>
        <end position="183"/>
    </location>
</feature>
<dbReference type="Proteomes" id="UP000019146">
    <property type="component" value="Chromosome 1"/>
</dbReference>
<keyword evidence="4 6" id="KW-1133">Transmembrane helix</keyword>
<reference evidence="7 8" key="1">
    <citation type="journal article" date="2014" name="Genome Announc.">
        <title>Draft Genome Sequence of the Haloacid-Degrading Burkholderia caribensis Strain MBA4.</title>
        <authorList>
            <person name="Pan Y."/>
            <person name="Kong K.F."/>
            <person name="Tsang J.S."/>
        </authorList>
    </citation>
    <scope>NUCLEOTIDE SEQUENCE [LARGE SCALE GENOMIC DNA]</scope>
    <source>
        <strain evidence="7 8">MBA4</strain>
    </source>
</reference>
<dbReference type="KEGG" id="bcai:K788_0002265"/>
<dbReference type="GO" id="GO:0015171">
    <property type="term" value="F:amino acid transmembrane transporter activity"/>
    <property type="evidence" value="ECO:0007669"/>
    <property type="project" value="TreeGrafter"/>
</dbReference>
<evidence type="ECO:0000256" key="3">
    <source>
        <dbReference type="ARBA" id="ARBA00022692"/>
    </source>
</evidence>
<feature type="transmembrane region" description="Helical" evidence="6">
    <location>
        <begin position="71"/>
        <end position="92"/>
    </location>
</feature>
<dbReference type="GO" id="GO:0005886">
    <property type="term" value="C:plasma membrane"/>
    <property type="evidence" value="ECO:0007669"/>
    <property type="project" value="UniProtKB-SubCell"/>
</dbReference>
<evidence type="ECO:0000313" key="7">
    <source>
        <dbReference type="EMBL" id="ALL64756.1"/>
    </source>
</evidence>
<sequence length="216" mass="22802">MGLSLQQFAMVAGAHLLALLSPGPDFFLIARSALLRGWRKTGAVCFGIACANGVFIALAVGGFAALHRHGVAFALVQAAGCAYLFYLGVLMLRHARAASIAAHVQDDSPASKTGAWPTRFAMGFASAILNPKNALFYASLFALLAARDAPFGAQIVYGVWMFAAVFGWDLLVAMGIGHPAVVARFTRHGAAIERVTGVVLLAIATSVLTMLAREWR</sequence>
<comment type="subcellular location">
    <subcellularLocation>
        <location evidence="1">Cell membrane</location>
        <topology evidence="1">Multi-pass membrane protein</topology>
    </subcellularLocation>
</comment>
<organism evidence="7 8">
    <name type="scientific">Paraburkholderia caribensis MBA4</name>
    <dbReference type="NCBI Taxonomy" id="1323664"/>
    <lineage>
        <taxon>Bacteria</taxon>
        <taxon>Pseudomonadati</taxon>
        <taxon>Pseudomonadota</taxon>
        <taxon>Betaproteobacteria</taxon>
        <taxon>Burkholderiales</taxon>
        <taxon>Burkholderiaceae</taxon>
        <taxon>Paraburkholderia</taxon>
    </lineage>
</organism>
<evidence type="ECO:0000256" key="1">
    <source>
        <dbReference type="ARBA" id="ARBA00004651"/>
    </source>
</evidence>
<dbReference type="RefSeq" id="WP_036004333.1">
    <property type="nucleotide sequence ID" value="NZ_CP012746.1"/>
</dbReference>
<dbReference type="PANTHER" id="PTHR30086">
    <property type="entry name" value="ARGININE EXPORTER PROTEIN ARGO"/>
    <property type="match status" value="1"/>
</dbReference>
<proteinExistence type="predicted"/>
<evidence type="ECO:0000256" key="4">
    <source>
        <dbReference type="ARBA" id="ARBA00022989"/>
    </source>
</evidence>
<keyword evidence="3 6" id="KW-0812">Transmembrane</keyword>
<evidence type="ECO:0000256" key="2">
    <source>
        <dbReference type="ARBA" id="ARBA00022475"/>
    </source>
</evidence>
<feature type="transmembrane region" description="Helical" evidence="6">
    <location>
        <begin position="134"/>
        <end position="153"/>
    </location>
</feature>
<name>A0A0P0R9X0_9BURK</name>
<accession>A0A0P0R9X0</accession>
<evidence type="ECO:0000313" key="8">
    <source>
        <dbReference type="Proteomes" id="UP000019146"/>
    </source>
</evidence>
<keyword evidence="2" id="KW-1003">Cell membrane</keyword>
<evidence type="ECO:0000256" key="5">
    <source>
        <dbReference type="ARBA" id="ARBA00023136"/>
    </source>
</evidence>
<keyword evidence="5 6" id="KW-0472">Membrane</keyword>
<dbReference type="Pfam" id="PF01810">
    <property type="entry name" value="LysE"/>
    <property type="match status" value="1"/>
</dbReference>
<feature type="transmembrane region" description="Helical" evidence="6">
    <location>
        <begin position="42"/>
        <end position="65"/>
    </location>
</feature>
<dbReference type="AlphaFoldDB" id="A0A0P0R9X0"/>